<dbReference type="GO" id="GO:0009166">
    <property type="term" value="P:nucleotide catabolic process"/>
    <property type="evidence" value="ECO:0007669"/>
    <property type="project" value="InterPro"/>
</dbReference>
<dbReference type="AlphaFoldDB" id="A0A1S7DU75"/>
<dbReference type="Pfam" id="PF02872">
    <property type="entry name" value="5_nucleotid_C"/>
    <property type="match status" value="1"/>
</dbReference>
<evidence type="ECO:0000313" key="2">
    <source>
        <dbReference type="EMBL" id="AQY22647.1"/>
    </source>
</evidence>
<protein>
    <submittedName>
        <fullName evidence="2">Trifunctional nucleotide phosphoesterase protein YfkN</fullName>
    </submittedName>
</protein>
<reference evidence="2 3" key="1">
    <citation type="submission" date="2015-06" db="EMBL/GenBank/DDBJ databases">
        <title>R. anatipestifer strain HXb2 is the most virulent strain so far, and the genome sequence would help us uncover the pathogenesis.</title>
        <authorList>
            <person name="Hu Q."/>
            <person name="Qi J."/>
            <person name="Bo H."/>
            <person name="Liu G."/>
            <person name="Tao M."/>
            <person name="Ding Y."/>
            <person name="Xue Y."/>
        </authorList>
    </citation>
    <scope>NUCLEOTIDE SEQUENCE [LARGE SCALE GENOMIC DNA]</scope>
    <source>
        <strain evidence="2 3">HXb2</strain>
    </source>
</reference>
<name>A0A1S7DU75_RIEAN</name>
<dbReference type="SUPFAM" id="SSF55816">
    <property type="entry name" value="5'-nucleotidase (syn. UDP-sugar hydrolase), C-terminal domain"/>
    <property type="match status" value="1"/>
</dbReference>
<evidence type="ECO:0000259" key="1">
    <source>
        <dbReference type="Pfam" id="PF02872"/>
    </source>
</evidence>
<dbReference type="PANTHER" id="PTHR11575">
    <property type="entry name" value="5'-NUCLEOTIDASE-RELATED"/>
    <property type="match status" value="1"/>
</dbReference>
<dbReference type="InterPro" id="IPR008334">
    <property type="entry name" value="5'-Nucleotdase_C"/>
</dbReference>
<dbReference type="PRINTS" id="PR01607">
    <property type="entry name" value="APYRASEFAMLY"/>
</dbReference>
<proteinExistence type="predicted"/>
<dbReference type="InterPro" id="IPR036907">
    <property type="entry name" value="5'-Nucleotdase_C_sf"/>
</dbReference>
<dbReference type="EMBL" id="CP011859">
    <property type="protein sequence ID" value="AQY22647.1"/>
    <property type="molecule type" value="Genomic_DNA"/>
</dbReference>
<evidence type="ECO:0000313" key="3">
    <source>
        <dbReference type="Proteomes" id="UP000189883"/>
    </source>
</evidence>
<organism evidence="2 3">
    <name type="scientific">Riemerella anatipestifer</name>
    <name type="common">Moraxella anatipestifer</name>
    <dbReference type="NCBI Taxonomy" id="34085"/>
    <lineage>
        <taxon>Bacteria</taxon>
        <taxon>Pseudomonadati</taxon>
        <taxon>Bacteroidota</taxon>
        <taxon>Flavobacteriia</taxon>
        <taxon>Flavobacteriales</taxon>
        <taxon>Weeksellaceae</taxon>
        <taxon>Riemerella</taxon>
    </lineage>
</organism>
<sequence length="274" mass="31022">MAIIKGFFIFATDLIFNHRLKIDLMKKIKYSHLVLIPLLWLTSCKTAMSVSEVKPYENISIASSIPFDGEMDRLIQPYKKEMERQMNTKISYTPVELTKTGDNSNLGGLLADYTYEGADVWAKQNLKQNVDAAVINIGGIRSTIGKGDILLKHVFEVMPFENEVVIVKMKVKDLLGMFDYYAETQKNNPVSHLFLETNKGKVTKGLVNGKALDLGKDYYIATSDYLALGGDNMWFFSKGELISTGIKLRDLFIEKFKQNPEVKAPNDVRLIFNN</sequence>
<dbReference type="PANTHER" id="PTHR11575:SF24">
    <property type="entry name" value="5'-NUCLEOTIDASE"/>
    <property type="match status" value="1"/>
</dbReference>
<dbReference type="Gene3D" id="3.90.780.10">
    <property type="entry name" value="5'-Nucleotidase, C-terminal domain"/>
    <property type="match status" value="1"/>
</dbReference>
<dbReference type="GO" id="GO:0030288">
    <property type="term" value="C:outer membrane-bounded periplasmic space"/>
    <property type="evidence" value="ECO:0007669"/>
    <property type="project" value="TreeGrafter"/>
</dbReference>
<dbReference type="Proteomes" id="UP000189883">
    <property type="component" value="Chromosome"/>
</dbReference>
<dbReference type="GO" id="GO:0016787">
    <property type="term" value="F:hydrolase activity"/>
    <property type="evidence" value="ECO:0007669"/>
    <property type="project" value="InterPro"/>
</dbReference>
<accession>A0A1S7DU75</accession>
<dbReference type="InterPro" id="IPR006179">
    <property type="entry name" value="5_nucleotidase/apyrase"/>
</dbReference>
<gene>
    <name evidence="2" type="primary">yfkN</name>
    <name evidence="2" type="ORF">AB406_1703</name>
</gene>
<dbReference type="RefSeq" id="WP_079207787.1">
    <property type="nucleotide sequence ID" value="NZ_CP011859.1"/>
</dbReference>
<feature type="domain" description="5'-Nucleotidase C-terminal" evidence="1">
    <location>
        <begin position="99"/>
        <end position="233"/>
    </location>
</feature>